<dbReference type="GO" id="GO:0000155">
    <property type="term" value="F:phosphorelay sensor kinase activity"/>
    <property type="evidence" value="ECO:0007669"/>
    <property type="project" value="InterPro"/>
</dbReference>
<feature type="domain" description="Signal transduction histidine kinase internal region" evidence="1">
    <location>
        <begin position="166"/>
        <end position="243"/>
    </location>
</feature>
<reference evidence="2 3" key="1">
    <citation type="submission" date="2020-12" db="EMBL/GenBank/DDBJ databases">
        <title>HMF7856_wgs.fasta genome submission.</title>
        <authorList>
            <person name="Kang H."/>
            <person name="Kim H."/>
            <person name="Joh K."/>
        </authorList>
    </citation>
    <scope>NUCLEOTIDE SEQUENCE [LARGE SCALE GENOMIC DNA]</scope>
    <source>
        <strain evidence="2 3">HMF7856</strain>
    </source>
</reference>
<dbReference type="InterPro" id="IPR050640">
    <property type="entry name" value="Bact_2-comp_sensor_kinase"/>
</dbReference>
<name>A0A6I4INV6_9SPHI</name>
<organism evidence="2 3">
    <name type="scientific">Mucilaginibacter ginkgonis</name>
    <dbReference type="NCBI Taxonomy" id="2682091"/>
    <lineage>
        <taxon>Bacteria</taxon>
        <taxon>Pseudomonadati</taxon>
        <taxon>Bacteroidota</taxon>
        <taxon>Sphingobacteriia</taxon>
        <taxon>Sphingobacteriales</taxon>
        <taxon>Sphingobacteriaceae</taxon>
        <taxon>Mucilaginibacter</taxon>
    </lineage>
</organism>
<dbReference type="InterPro" id="IPR036890">
    <property type="entry name" value="HATPase_C_sf"/>
</dbReference>
<dbReference type="SUPFAM" id="SSF55874">
    <property type="entry name" value="ATPase domain of HSP90 chaperone/DNA topoisomerase II/histidine kinase"/>
    <property type="match status" value="1"/>
</dbReference>
<protein>
    <submittedName>
        <fullName evidence="2">Histidine kinase</fullName>
    </submittedName>
</protein>
<dbReference type="KEGG" id="mgik:GO620_012030"/>
<accession>A0A6I4INV6</accession>
<evidence type="ECO:0000313" key="2">
    <source>
        <dbReference type="EMBL" id="QQL48904.1"/>
    </source>
</evidence>
<sequence length="355" mass="40820">MNYYQYHRNPVFGKPRYHFTFWAVFIIYEVAVSYSYSGGFAPVVDYVTAYTLNISLFYIHSNLFCRVLTEKAKPIPFIIGLVLIEIMVYLGVKYLLGEAYKISGIENDKSLDNIEGFIRNGTWRAFYFIGLSSAFGFSMVAESLRRKTADLELNALMNEKERLHNELTLLKSQIDPHFLFNSLGLVHNKVAKYSREAGEVVLLLSDMMRYALETPGYDNKVALGDEIQHVRNYIKLNQHRLDKPVYVNFDINGKIDGDRIPPLILLTLVENAFKYGETTDSRQPVRIVLESNSEEIIFKISNHKKLNNSGTGIGQDNMVKRLGKTYGDRFSFKVYDIDNIYAATLTIQKDELLYN</sequence>
<dbReference type="GO" id="GO:0016020">
    <property type="term" value="C:membrane"/>
    <property type="evidence" value="ECO:0007669"/>
    <property type="project" value="InterPro"/>
</dbReference>
<evidence type="ECO:0000259" key="1">
    <source>
        <dbReference type="Pfam" id="PF06580"/>
    </source>
</evidence>
<dbReference type="PANTHER" id="PTHR34220:SF7">
    <property type="entry name" value="SENSOR HISTIDINE KINASE YPDA"/>
    <property type="match status" value="1"/>
</dbReference>
<keyword evidence="3" id="KW-1185">Reference proteome</keyword>
<dbReference type="InterPro" id="IPR010559">
    <property type="entry name" value="Sig_transdc_His_kin_internal"/>
</dbReference>
<evidence type="ECO:0000313" key="3">
    <source>
        <dbReference type="Proteomes" id="UP000429232"/>
    </source>
</evidence>
<proteinExistence type="predicted"/>
<dbReference type="Pfam" id="PF06580">
    <property type="entry name" value="His_kinase"/>
    <property type="match status" value="1"/>
</dbReference>
<dbReference type="PANTHER" id="PTHR34220">
    <property type="entry name" value="SENSOR HISTIDINE KINASE YPDA"/>
    <property type="match status" value="1"/>
</dbReference>
<dbReference type="Proteomes" id="UP000429232">
    <property type="component" value="Chromosome"/>
</dbReference>
<keyword evidence="2" id="KW-0418">Kinase</keyword>
<dbReference type="RefSeq" id="WP_157525605.1">
    <property type="nucleotide sequence ID" value="NZ_CP066775.1"/>
</dbReference>
<keyword evidence="2" id="KW-0808">Transferase</keyword>
<dbReference type="AlphaFoldDB" id="A0A6I4INV6"/>
<gene>
    <name evidence="2" type="ORF">GO620_012030</name>
</gene>
<dbReference type="EMBL" id="CP066775">
    <property type="protein sequence ID" value="QQL48904.1"/>
    <property type="molecule type" value="Genomic_DNA"/>
</dbReference>